<dbReference type="GO" id="GO:0160105">
    <property type="term" value="F:tRNA (adenine(22)-N1)-methyltransferase activity"/>
    <property type="evidence" value="ECO:0007669"/>
    <property type="project" value="InterPro"/>
</dbReference>
<dbReference type="AlphaFoldDB" id="A0A316A637"/>
<organism evidence="1 2">
    <name type="scientific">Faecalicatena contorta</name>
    <dbReference type="NCBI Taxonomy" id="39482"/>
    <lineage>
        <taxon>Bacteria</taxon>
        <taxon>Bacillati</taxon>
        <taxon>Bacillota</taxon>
        <taxon>Clostridia</taxon>
        <taxon>Lachnospirales</taxon>
        <taxon>Lachnospiraceae</taxon>
        <taxon>Faecalicatena</taxon>
    </lineage>
</organism>
<sequence length="252" mass="28575">MELTKRMQAVANMVSAGYKMADIGTDHAYIPIYLMEEGRIPQAVAMDINEGPLMRAQEHVLESGLSDKIELRLSNGFAELSSGEADSAVIAGMGGTLIIKILKKDWNVTVSLKECILQPQSEIAKVRAFLLQEGFLFIEEDMVFDEGKFYPMMKVKPPRSKIHNTKIRTPEEIGDSVQSSEDIWTETEIQYGKYLLRGKNPVLKQFLEREKALKTGILESLRMQDSIHAKRRMKELEQELADTEKGLEYYAL</sequence>
<dbReference type="GO" id="GO:0032259">
    <property type="term" value="P:methylation"/>
    <property type="evidence" value="ECO:0007669"/>
    <property type="project" value="UniProtKB-KW"/>
</dbReference>
<dbReference type="PANTHER" id="PTHR38451:SF1">
    <property type="entry name" value="TRNA (ADENINE(22)-N(1))-METHYLTRANSFERASE"/>
    <property type="match status" value="1"/>
</dbReference>
<protein>
    <submittedName>
        <fullName evidence="1">tRNA (Adenine22-N1)-methyltransferase</fullName>
    </submittedName>
</protein>
<evidence type="ECO:0000313" key="2">
    <source>
        <dbReference type="Proteomes" id="UP000254051"/>
    </source>
</evidence>
<reference evidence="2" key="1">
    <citation type="submission" date="2017-07" db="EMBL/GenBank/DDBJ databases">
        <authorList>
            <person name="Varghese N."/>
            <person name="Submissions S."/>
        </authorList>
    </citation>
    <scope>NUCLEOTIDE SEQUENCE [LARGE SCALE GENOMIC DNA]</scope>
    <source>
        <strain evidence="2">NLAE-zl-C134</strain>
    </source>
</reference>
<dbReference type="InterPro" id="IPR006901">
    <property type="entry name" value="TrmK"/>
</dbReference>
<dbReference type="Gene3D" id="1.10.287.1890">
    <property type="match status" value="1"/>
</dbReference>
<dbReference type="RefSeq" id="WP_109708706.1">
    <property type="nucleotide sequence ID" value="NZ_QGDS01000001.1"/>
</dbReference>
<keyword evidence="1" id="KW-0489">Methyltransferase</keyword>
<dbReference type="OrthoDB" id="5881184at2"/>
<accession>A0A316A637</accession>
<dbReference type="Pfam" id="PF12847">
    <property type="entry name" value="Methyltransf_18"/>
    <property type="match status" value="1"/>
</dbReference>
<dbReference type="Proteomes" id="UP000254051">
    <property type="component" value="Unassembled WGS sequence"/>
</dbReference>
<evidence type="ECO:0000313" key="1">
    <source>
        <dbReference type="EMBL" id="SUQ12708.1"/>
    </source>
</evidence>
<name>A0A316A637_9FIRM</name>
<dbReference type="SUPFAM" id="SSF53335">
    <property type="entry name" value="S-adenosyl-L-methionine-dependent methyltransferases"/>
    <property type="match status" value="1"/>
</dbReference>
<proteinExistence type="predicted"/>
<keyword evidence="2" id="KW-1185">Reference proteome</keyword>
<gene>
    <name evidence="1" type="ORF">SAMN05216529_101605</name>
</gene>
<dbReference type="InterPro" id="IPR029063">
    <property type="entry name" value="SAM-dependent_MTases_sf"/>
</dbReference>
<keyword evidence="1" id="KW-0808">Transferase</keyword>
<dbReference type="PANTHER" id="PTHR38451">
    <property type="entry name" value="TRNA (ADENINE(22)-N(1))-METHYLTRANSFERASE"/>
    <property type="match status" value="1"/>
</dbReference>
<dbReference type="EMBL" id="UHJJ01000001">
    <property type="protein sequence ID" value="SUQ12708.1"/>
    <property type="molecule type" value="Genomic_DNA"/>
</dbReference>
<dbReference type="PIRSF" id="PIRSF018637">
    <property type="entry name" value="TrmK"/>
    <property type="match status" value="1"/>
</dbReference>
<dbReference type="Gene3D" id="3.40.50.150">
    <property type="entry name" value="Vaccinia Virus protein VP39"/>
    <property type="match status" value="1"/>
</dbReference>